<comment type="catalytic activity">
    <reaction evidence="1">
        <text>ATP = 3',5'-cyclic AMP + diphosphate</text>
        <dbReference type="Rhea" id="RHEA:15389"/>
        <dbReference type="ChEBI" id="CHEBI:30616"/>
        <dbReference type="ChEBI" id="CHEBI:33019"/>
        <dbReference type="ChEBI" id="CHEBI:58165"/>
        <dbReference type="EC" id="4.6.1.1"/>
    </reaction>
</comment>
<dbReference type="Proteomes" id="UP000515146">
    <property type="component" value="Unplaced"/>
</dbReference>
<dbReference type="InterPro" id="IPR001054">
    <property type="entry name" value="A/G_cyclase"/>
</dbReference>
<dbReference type="EC" id="4.6.1.1" evidence="4"/>
<dbReference type="GO" id="GO:0004016">
    <property type="term" value="F:adenylate cyclase activity"/>
    <property type="evidence" value="ECO:0007669"/>
    <property type="project" value="UniProtKB-EC"/>
</dbReference>
<feature type="transmembrane region" description="Helical" evidence="16">
    <location>
        <begin position="1010"/>
        <end position="1028"/>
    </location>
</feature>
<keyword evidence="10 16" id="KW-1133">Transmembrane helix</keyword>
<feature type="transmembrane region" description="Helical" evidence="16">
    <location>
        <begin position="125"/>
        <end position="147"/>
    </location>
</feature>
<comment type="subcellular location">
    <subcellularLocation>
        <location evidence="3">Membrane</location>
        <topology evidence="3">Multi-pass membrane protein</topology>
    </subcellularLocation>
</comment>
<evidence type="ECO:0000313" key="19">
    <source>
        <dbReference type="RefSeq" id="XP_027205105.1"/>
    </source>
</evidence>
<keyword evidence="12 16" id="KW-0472">Membrane</keyword>
<feature type="region of interest" description="Disordered" evidence="15">
    <location>
        <begin position="1"/>
        <end position="47"/>
    </location>
</feature>
<feature type="compositionally biased region" description="Polar residues" evidence="15">
    <location>
        <begin position="18"/>
        <end position="30"/>
    </location>
</feature>
<evidence type="ECO:0000313" key="18">
    <source>
        <dbReference type="Proteomes" id="UP000515146"/>
    </source>
</evidence>
<name>A0A6P6YIK3_DERPT</name>
<dbReference type="SMART" id="SM00044">
    <property type="entry name" value="CYCc"/>
    <property type="match status" value="2"/>
</dbReference>
<keyword evidence="6" id="KW-0479">Metal-binding</keyword>
<feature type="region of interest" description="Disordered" evidence="15">
    <location>
        <begin position="266"/>
        <end position="291"/>
    </location>
</feature>
<dbReference type="PANTHER" id="PTHR45627">
    <property type="entry name" value="ADENYLATE CYCLASE TYPE 1"/>
    <property type="match status" value="1"/>
</dbReference>
<dbReference type="FunCoup" id="A0A6P6YIK3">
    <property type="interactions" value="60"/>
</dbReference>
<dbReference type="GO" id="GO:0007193">
    <property type="term" value="P:adenylate cyclase-inhibiting G protein-coupled receptor signaling pathway"/>
    <property type="evidence" value="ECO:0007669"/>
    <property type="project" value="TreeGrafter"/>
</dbReference>
<feature type="transmembrane region" description="Helical" evidence="16">
    <location>
        <begin position="372"/>
        <end position="390"/>
    </location>
</feature>
<feature type="transmembrane region" description="Helical" evidence="16">
    <location>
        <begin position="206"/>
        <end position="232"/>
    </location>
</feature>
<dbReference type="PROSITE" id="PS50125">
    <property type="entry name" value="GUANYLATE_CYCLASE_2"/>
    <property type="match status" value="2"/>
</dbReference>
<protein>
    <recommendedName>
        <fullName evidence="4">adenylate cyclase</fullName>
        <ecNumber evidence="4">4.6.1.1</ecNumber>
    </recommendedName>
</protein>
<dbReference type="Gene3D" id="3.30.70.1230">
    <property type="entry name" value="Nucleotide cyclase"/>
    <property type="match status" value="2"/>
</dbReference>
<dbReference type="GO" id="GO:0035556">
    <property type="term" value="P:intracellular signal transduction"/>
    <property type="evidence" value="ECO:0007669"/>
    <property type="project" value="InterPro"/>
</dbReference>
<dbReference type="GO" id="GO:0005886">
    <property type="term" value="C:plasma membrane"/>
    <property type="evidence" value="ECO:0007669"/>
    <property type="project" value="TreeGrafter"/>
</dbReference>
<feature type="compositionally biased region" description="Polar residues" evidence="15">
    <location>
        <begin position="1"/>
        <end position="11"/>
    </location>
</feature>
<feature type="transmembrane region" description="Helical" evidence="16">
    <location>
        <begin position="1189"/>
        <end position="1208"/>
    </location>
</feature>
<dbReference type="GO" id="GO:0005524">
    <property type="term" value="F:ATP binding"/>
    <property type="evidence" value="ECO:0007669"/>
    <property type="project" value="UniProtKB-KW"/>
</dbReference>
<keyword evidence="7" id="KW-0547">Nucleotide-binding</keyword>
<dbReference type="PANTHER" id="PTHR45627:SF12">
    <property type="entry name" value="ADENYLATE CYCLASE TYPE 2"/>
    <property type="match status" value="1"/>
</dbReference>
<dbReference type="SUPFAM" id="SSF55073">
    <property type="entry name" value="Nucleotide cyclase"/>
    <property type="match status" value="2"/>
</dbReference>
<proteinExistence type="inferred from homology"/>
<keyword evidence="18" id="KW-1185">Reference proteome</keyword>
<keyword evidence="9" id="KW-0460">Magnesium</keyword>
<feature type="transmembrane region" description="Helical" evidence="16">
    <location>
        <begin position="1265"/>
        <end position="1283"/>
    </location>
</feature>
<evidence type="ECO:0000256" key="8">
    <source>
        <dbReference type="ARBA" id="ARBA00022840"/>
    </source>
</evidence>
<organism evidence="18 19">
    <name type="scientific">Dermatophagoides pteronyssinus</name>
    <name type="common">European house dust mite</name>
    <dbReference type="NCBI Taxonomy" id="6956"/>
    <lineage>
        <taxon>Eukaryota</taxon>
        <taxon>Metazoa</taxon>
        <taxon>Ecdysozoa</taxon>
        <taxon>Arthropoda</taxon>
        <taxon>Chelicerata</taxon>
        <taxon>Arachnida</taxon>
        <taxon>Acari</taxon>
        <taxon>Acariformes</taxon>
        <taxon>Sarcoptiformes</taxon>
        <taxon>Astigmata</taxon>
        <taxon>Psoroptidia</taxon>
        <taxon>Analgoidea</taxon>
        <taxon>Pyroglyphidae</taxon>
        <taxon>Dermatophagoidinae</taxon>
        <taxon>Dermatophagoides</taxon>
    </lineage>
</organism>
<comment type="similarity">
    <text evidence="14">Belongs to the adenylyl cyclase class-4/guanylyl cyclase family.</text>
</comment>
<feature type="domain" description="Guanylate cyclase" evidence="17">
    <location>
        <begin position="1352"/>
        <end position="1503"/>
    </location>
</feature>
<feature type="domain" description="Guanylate cyclase" evidence="17">
    <location>
        <begin position="631"/>
        <end position="758"/>
    </location>
</feature>
<feature type="transmembrane region" description="Helical" evidence="16">
    <location>
        <begin position="1127"/>
        <end position="1145"/>
    </location>
</feature>
<dbReference type="GO" id="GO:0046872">
    <property type="term" value="F:metal ion binding"/>
    <property type="evidence" value="ECO:0007669"/>
    <property type="project" value="UniProtKB-KW"/>
</dbReference>
<evidence type="ECO:0000256" key="1">
    <source>
        <dbReference type="ARBA" id="ARBA00001593"/>
    </source>
</evidence>
<dbReference type="KEGG" id="dpte:113798730"/>
<dbReference type="CDD" id="cd07302">
    <property type="entry name" value="CHD"/>
    <property type="match status" value="2"/>
</dbReference>
<keyword evidence="8" id="KW-0067">ATP-binding</keyword>
<dbReference type="GO" id="GO:0007189">
    <property type="term" value="P:adenylate cyclase-activating G protein-coupled receptor signaling pathway"/>
    <property type="evidence" value="ECO:0007669"/>
    <property type="project" value="TreeGrafter"/>
</dbReference>
<dbReference type="PROSITE" id="PS00452">
    <property type="entry name" value="GUANYLATE_CYCLASE_1"/>
    <property type="match status" value="2"/>
</dbReference>
<reference evidence="19" key="1">
    <citation type="submission" date="2025-08" db="UniProtKB">
        <authorList>
            <consortium name="RefSeq"/>
        </authorList>
    </citation>
    <scope>IDENTIFICATION</scope>
    <source>
        <strain evidence="19">Airmid</strain>
    </source>
</reference>
<dbReference type="FunFam" id="3.30.70.1230:FF:000032">
    <property type="entry name" value="Adenylyl cyclase 78C"/>
    <property type="match status" value="1"/>
</dbReference>
<evidence type="ECO:0000256" key="12">
    <source>
        <dbReference type="ARBA" id="ARBA00023136"/>
    </source>
</evidence>
<evidence type="ECO:0000256" key="15">
    <source>
        <dbReference type="SAM" id="MobiDB-lite"/>
    </source>
</evidence>
<evidence type="ECO:0000256" key="6">
    <source>
        <dbReference type="ARBA" id="ARBA00022723"/>
    </source>
</evidence>
<dbReference type="InParanoid" id="A0A6P6YIK3"/>
<evidence type="ECO:0000256" key="7">
    <source>
        <dbReference type="ARBA" id="ARBA00022741"/>
    </source>
</evidence>
<feature type="compositionally biased region" description="Basic and acidic residues" evidence="15">
    <location>
        <begin position="517"/>
        <end position="527"/>
    </location>
</feature>
<evidence type="ECO:0000256" key="10">
    <source>
        <dbReference type="ARBA" id="ARBA00022989"/>
    </source>
</evidence>
<feature type="compositionally biased region" description="Low complexity" evidence="15">
    <location>
        <begin position="38"/>
        <end position="47"/>
    </location>
</feature>
<dbReference type="InterPro" id="IPR018297">
    <property type="entry name" value="A/G_cyclase_CS"/>
</dbReference>
<evidence type="ECO:0000256" key="4">
    <source>
        <dbReference type="ARBA" id="ARBA00012201"/>
    </source>
</evidence>
<comment type="cofactor">
    <cofactor evidence="2">
        <name>Mg(2+)</name>
        <dbReference type="ChEBI" id="CHEBI:18420"/>
    </cofactor>
</comment>
<evidence type="ECO:0000256" key="5">
    <source>
        <dbReference type="ARBA" id="ARBA00022692"/>
    </source>
</evidence>
<accession>A0A6P6YIK3</accession>
<dbReference type="InterPro" id="IPR029787">
    <property type="entry name" value="Nucleotide_cyclase"/>
</dbReference>
<evidence type="ECO:0000259" key="17">
    <source>
        <dbReference type="PROSITE" id="PS50125"/>
    </source>
</evidence>
<keyword evidence="13 14" id="KW-0456">Lyase</keyword>
<dbReference type="RefSeq" id="XP_027205105.1">
    <property type="nucleotide sequence ID" value="XM_027349304.1"/>
</dbReference>
<gene>
    <name evidence="19" type="primary">LOC113798730</name>
</gene>
<dbReference type="OrthoDB" id="10035433at2759"/>
<dbReference type="FunFam" id="3.30.70.1230:FF:000048">
    <property type="entry name" value="Phospholipid-transporting ATPase, putative"/>
    <property type="match status" value="1"/>
</dbReference>
<feature type="compositionally biased region" description="Low complexity" evidence="15">
    <location>
        <begin position="528"/>
        <end position="553"/>
    </location>
</feature>
<feature type="transmembrane region" description="Helical" evidence="16">
    <location>
        <begin position="341"/>
        <end position="360"/>
    </location>
</feature>
<keyword evidence="5 16" id="KW-0812">Transmembrane</keyword>
<evidence type="ECO:0000256" key="14">
    <source>
        <dbReference type="RuleBase" id="RU000405"/>
    </source>
</evidence>
<sequence>MKNQNKNGMKTSSSSSSLPDQSPTATTTTLIKMPVDPTTQSTKTSAAAKTTTIIVPKHSQTQSNRRKSKFSAMMGIPQFGLNSNQQQMKKKRSEDYGGPSSVSCSDILDLELLNRRYTIRRKIQILGLMTFATNVFALFYYSIIMSIDSSLFSPLYNNNDNNQQTIMMDTLNVSSIFSTISTSSSSSTTITTDSGDNDTSSLTIDVIILIITTIMTIISSSLLCPLVICTLTSHFCDVKYSRTNFFLPNSSTLTATMTATNTKTKTIINGNNNKNNNDKSTSSSSAKNDNNVSPTTYRQYILATIFILFWLWCTFLVHRILSDIFYHEDYWSRSHHFHIESMDIDLLITVFSIIYIQSVLPFNPYINMAIQFICFIFYICMEIIQIITVFNDDRLRMIIIQQQQRMTINNNETLLSSSWQQQQQQSMNDSHGFNEYIVKKILTDLLIILAFIAYTTDSRRRMEQENVDTFAGAQKIIDDRILLEFEREQQEQLLLSVIPAYIAAEVKRRIMDKMDVDRKGARAEMEKQQQNNNTNNNTNNNNNINSNQKSSKSIIPTNSVASIKTNFNQMNNVVSGKNRHDSSTTNIQSNQSSISLANQQHRLTGPGDLLPKTPQKQRFHELYVQRHNNVSLLYADIVNFTPLSEQLSASELVRTLNDLFGRFDELAQENQCMRIKILGDCYYCVSGLPVSRPNHAINCVQMGLRMIKAIKMVRDATGVNVDMRIGVHSGNVLCGVIGLRKWQYDVWSDDVTLANHMESGGVPGRVHITEDTLDRLDNRFEVEPGNGHLRDSYLAQHAIKTYLIIDPTKSKQDILDADDGSYSSTPSSRRRSSLQVVGSIIHNLNGKNDNNPSLPTNSSLTNVSKAQRKMGSGVGSKRNFCKWTECGSSGWAVDKPFSNISESVIAKNVTQTSIALIEAVLTPTPQSLMDTLRSWFSCCLPASELQHYHPRKAEINSISLHFKDSSLENPYERHAFLGNFPTNSLNITILMSVLAIIQCILLPINIFTLALIISMMIIALTFTISILIQSIRNRRVPLTLLPTRLSTTFDQYNNNGLNKTNSCEDLENGSNIVNTSITTHITNQQKHMKIFEWYQRLGIIIGEKFDLIQVSIRNYTEHFLSCHQQSIMLFSLSICSALTVIMITIEHCLTFIPSIVNCDDVPIPIIQTDPTMTTTLSEHQKCQLELRHYFRVSSVIVLILISTSLSHLKHTYRILVQIFYFGILAILNILAVGNSGTNAPSMIQSTNITMDNNIIDVNDESTPTGVYGATILFALFFSLMLYVRDRHIEFSSRLHQLWKAKLQVEQEDVETIGGINKILLENILPQHVAQHFLLNNYGPNRTLYHERYNSVAVMFASIPNYHEFYDENDVNKQGLECLRLLNEIICDFDKLLLKPKFSCIEKIKTIGSTYMAAAGLQPGRESFEAGAKEGSFKLHREEHNVISLVEFSIALNNVLQQINRESFQRFRLRVGINHGPVIAGVVGAHKPQYDIWGNTVNVASRMDSHGMMGKIQIPVATAKLLMEHGYDCECRGRIHVKGKGELETYFIKSPALKDEL</sequence>
<evidence type="ECO:0000256" key="3">
    <source>
        <dbReference type="ARBA" id="ARBA00004141"/>
    </source>
</evidence>
<feature type="region of interest" description="Disordered" evidence="15">
    <location>
        <begin position="517"/>
        <end position="553"/>
    </location>
</feature>
<dbReference type="GO" id="GO:0006171">
    <property type="term" value="P:cAMP biosynthetic process"/>
    <property type="evidence" value="ECO:0007669"/>
    <property type="project" value="UniProtKB-KW"/>
</dbReference>
<feature type="transmembrane region" description="Helical" evidence="16">
    <location>
        <begin position="1215"/>
        <end position="1233"/>
    </location>
</feature>
<evidence type="ECO:0000256" key="2">
    <source>
        <dbReference type="ARBA" id="ARBA00001946"/>
    </source>
</evidence>
<keyword evidence="11" id="KW-0115">cAMP biosynthesis</keyword>
<dbReference type="Pfam" id="PF00211">
    <property type="entry name" value="Guanylate_cyc"/>
    <property type="match status" value="2"/>
</dbReference>
<evidence type="ECO:0000256" key="9">
    <source>
        <dbReference type="ARBA" id="ARBA00022842"/>
    </source>
</evidence>
<evidence type="ECO:0000256" key="11">
    <source>
        <dbReference type="ARBA" id="ARBA00022998"/>
    </source>
</evidence>
<evidence type="ECO:0000256" key="13">
    <source>
        <dbReference type="ARBA" id="ARBA00023239"/>
    </source>
</evidence>
<evidence type="ECO:0000256" key="16">
    <source>
        <dbReference type="SAM" id="Phobius"/>
    </source>
</evidence>
<feature type="transmembrane region" description="Helical" evidence="16">
    <location>
        <begin position="300"/>
        <end position="321"/>
    </location>
</feature>